<accession>A0A4R2IIK0</accession>
<sequence>MVDSSGLLAAAGIHFAAAGWVDLVDSVVEKCVEVGLDLCGSGRELADQFVGNRVDLERRISPGTALAQR</sequence>
<dbReference type="EMBL" id="SLWR01000012">
    <property type="protein sequence ID" value="TCO43618.1"/>
    <property type="molecule type" value="Genomic_DNA"/>
</dbReference>
<evidence type="ECO:0000313" key="1">
    <source>
        <dbReference type="EMBL" id="TCO43618.1"/>
    </source>
</evidence>
<evidence type="ECO:0000313" key="2">
    <source>
        <dbReference type="Proteomes" id="UP000295573"/>
    </source>
</evidence>
<protein>
    <submittedName>
        <fullName evidence="1">Uncharacterized protein</fullName>
    </submittedName>
</protein>
<reference evidence="1 2" key="1">
    <citation type="journal article" date="2015" name="Stand. Genomic Sci.">
        <title>Genomic Encyclopedia of Bacterial and Archaeal Type Strains, Phase III: the genomes of soil and plant-associated and newly described type strains.</title>
        <authorList>
            <person name="Whitman W.B."/>
            <person name="Woyke T."/>
            <person name="Klenk H.P."/>
            <person name="Zhou Y."/>
            <person name="Lilburn T.G."/>
            <person name="Beck B.J."/>
            <person name="De Vos P."/>
            <person name="Vandamme P."/>
            <person name="Eisen J.A."/>
            <person name="Garrity G."/>
            <person name="Hugenholtz P."/>
            <person name="Kyrpides N.C."/>
        </authorList>
    </citation>
    <scope>NUCLEOTIDE SEQUENCE [LARGE SCALE GENOMIC DNA]</scope>
    <source>
        <strain evidence="1 2">VKM Ac-2541</strain>
    </source>
</reference>
<organism evidence="1 2">
    <name type="scientific">Kribbella antiqua</name>
    <dbReference type="NCBI Taxonomy" id="2512217"/>
    <lineage>
        <taxon>Bacteria</taxon>
        <taxon>Bacillati</taxon>
        <taxon>Actinomycetota</taxon>
        <taxon>Actinomycetes</taxon>
        <taxon>Propionibacteriales</taxon>
        <taxon>Kribbellaceae</taxon>
        <taxon>Kribbella</taxon>
    </lineage>
</organism>
<dbReference type="AlphaFoldDB" id="A0A4R2IIK0"/>
<keyword evidence="2" id="KW-1185">Reference proteome</keyword>
<dbReference type="Proteomes" id="UP000295573">
    <property type="component" value="Unassembled WGS sequence"/>
</dbReference>
<gene>
    <name evidence="1" type="ORF">EV646_112195</name>
</gene>
<comment type="caution">
    <text evidence="1">The sequence shown here is derived from an EMBL/GenBank/DDBJ whole genome shotgun (WGS) entry which is preliminary data.</text>
</comment>
<name>A0A4R2IIK0_9ACTN</name>
<proteinExistence type="predicted"/>